<feature type="compositionally biased region" description="Basic and acidic residues" evidence="3">
    <location>
        <begin position="1"/>
        <end position="10"/>
    </location>
</feature>
<evidence type="ECO:0000256" key="1">
    <source>
        <dbReference type="ARBA" id="ARBA00023125"/>
    </source>
</evidence>
<feature type="compositionally biased region" description="Low complexity" evidence="3">
    <location>
        <begin position="63"/>
        <end position="78"/>
    </location>
</feature>
<feature type="region of interest" description="Disordered" evidence="3">
    <location>
        <begin position="243"/>
        <end position="276"/>
    </location>
</feature>
<feature type="compositionally biased region" description="Polar residues" evidence="3">
    <location>
        <begin position="21"/>
        <end position="34"/>
    </location>
</feature>
<comment type="caution">
    <text evidence="5">The sequence shown here is derived from an EMBL/GenBank/DDBJ whole genome shotgun (WGS) entry which is preliminary data.</text>
</comment>
<feature type="compositionally biased region" description="Polar residues" evidence="3">
    <location>
        <begin position="245"/>
        <end position="256"/>
    </location>
</feature>
<dbReference type="OrthoDB" id="4117572at2759"/>
<dbReference type="PANTHER" id="PTHR35144">
    <property type="entry name" value="MEIOSIS-SPECIFIC TRANSCRIPTION FACTOR NDT80"/>
    <property type="match status" value="1"/>
</dbReference>
<feature type="compositionally biased region" description="Low complexity" evidence="3">
    <location>
        <begin position="103"/>
        <end position="139"/>
    </location>
</feature>
<accession>A0A367YK92</accession>
<feature type="compositionally biased region" description="Polar residues" evidence="3">
    <location>
        <begin position="625"/>
        <end position="634"/>
    </location>
</feature>
<evidence type="ECO:0000256" key="2">
    <source>
        <dbReference type="PROSITE-ProRule" id="PRU00850"/>
    </source>
</evidence>
<dbReference type="STRING" id="5486.A0A367YK92"/>
<feature type="DNA-binding region" description="NDT80" evidence="2">
    <location>
        <begin position="274"/>
        <end position="569"/>
    </location>
</feature>
<dbReference type="AlphaFoldDB" id="A0A367YK92"/>
<dbReference type="SUPFAM" id="SSF49417">
    <property type="entry name" value="p53-like transcription factors"/>
    <property type="match status" value="1"/>
</dbReference>
<dbReference type="EMBL" id="QLNQ01000017">
    <property type="protein sequence ID" value="RCK66177.1"/>
    <property type="molecule type" value="Genomic_DNA"/>
</dbReference>
<dbReference type="GO" id="GO:0045944">
    <property type="term" value="P:positive regulation of transcription by RNA polymerase II"/>
    <property type="evidence" value="ECO:0007669"/>
    <property type="project" value="TreeGrafter"/>
</dbReference>
<dbReference type="Pfam" id="PF05224">
    <property type="entry name" value="NDT80_PhoG"/>
    <property type="match status" value="1"/>
</dbReference>
<evidence type="ECO:0000259" key="4">
    <source>
        <dbReference type="PROSITE" id="PS51517"/>
    </source>
</evidence>
<evidence type="ECO:0000313" key="6">
    <source>
        <dbReference type="Proteomes" id="UP000253472"/>
    </source>
</evidence>
<feature type="compositionally biased region" description="Polar residues" evidence="3">
    <location>
        <begin position="657"/>
        <end position="671"/>
    </location>
</feature>
<name>A0A367YK92_9ASCO</name>
<feature type="compositionally biased region" description="Acidic residues" evidence="3">
    <location>
        <begin position="610"/>
        <end position="624"/>
    </location>
</feature>
<feature type="domain" description="NDT80" evidence="4">
    <location>
        <begin position="274"/>
        <end position="569"/>
    </location>
</feature>
<keyword evidence="6" id="KW-1185">Reference proteome</keyword>
<keyword evidence="1 2" id="KW-0238">DNA-binding</keyword>
<feature type="region of interest" description="Disordered" evidence="3">
    <location>
        <begin position="594"/>
        <end position="696"/>
    </location>
</feature>
<dbReference type="PANTHER" id="PTHR35144:SF1">
    <property type="entry name" value="PROTEIN PACG"/>
    <property type="match status" value="1"/>
</dbReference>
<sequence>MDSNKDRMEDLASLFLPDIMNPSNVSSSPQSTGQPMIKTEEYDMGSTFSASKNDINSNDGNTPASNTSNKHNNNGNTNPPQPSSFQDFLNNNNFINRPTELDQQQLQQQQQQEQQRQQQQQQQQHQHQHQQQQQPSQQQPQLLYPHVSHYAPYIPYEAGLSQHLLNYNPNLMYQQPNLTSQQQSNPFQRTNSYLNKYSNEYDEWLASSNSSAANLNSLYQQQQQQQLLQLQILQLQPIQPMQQLRSETPEPQSSEPKSGASTPGTKKKKAKGRKRDMKNLEVEIDYKTSKLKRLLDFKQSGMTSSNDYKIIDKNSNEVSIDFNGFLNGRFLTNDIDNNNYIFTKNELQRSEDDPPRVANKKEDPKVVSCYRRNYIQISINMNIHGFKDDSKLLKLQTSEYGYTTTRVIKYFKIEVLAATNISNNKNVPIIIKNDPKDIEKEKEKEAKKQQFHSNYEHKDDLVQPTFINTHEHVIILNDEAIENGAIDKYFVVKKLQFKNATPNNGNLTFQNYYHLKAKLSCIVADIYYDDYDIDVDTEGNNNNEILLAELVSEPIIVRGRNPSFYAERNDILIKGRSATSKRAFKIAAQASADHKLRVDDDDAGGPNGDDFMDHEDQDDADEDGNTTTYNHMNNSGDDEDDGGAGGSARGSLGGTSYDGSNVGQGMQLRSNDNLDEESPISTVNGEEKDSSEVPPLSYSTNQLAIDVKSVDKYKYYPINNVYYLPPINVVYFPHRAHHQSQKDDQDQPPIISDSRKSSNVYFK</sequence>
<organism evidence="5 6">
    <name type="scientific">Candida viswanathii</name>
    <dbReference type="NCBI Taxonomy" id="5486"/>
    <lineage>
        <taxon>Eukaryota</taxon>
        <taxon>Fungi</taxon>
        <taxon>Dikarya</taxon>
        <taxon>Ascomycota</taxon>
        <taxon>Saccharomycotina</taxon>
        <taxon>Pichiomycetes</taxon>
        <taxon>Debaryomycetaceae</taxon>
        <taxon>Candida/Lodderomyces clade</taxon>
        <taxon>Candida</taxon>
    </lineage>
</organism>
<evidence type="ECO:0000313" key="5">
    <source>
        <dbReference type="EMBL" id="RCK66177.1"/>
    </source>
</evidence>
<dbReference type="Gene3D" id="2.60.40.1390">
    <property type="entry name" value="NDT80 DNA-binding domain"/>
    <property type="match status" value="1"/>
</dbReference>
<dbReference type="InterPro" id="IPR008967">
    <property type="entry name" value="p53-like_TF_DNA-bd_sf"/>
</dbReference>
<dbReference type="PROSITE" id="PS51517">
    <property type="entry name" value="NDT80"/>
    <property type="match status" value="1"/>
</dbReference>
<dbReference type="GO" id="GO:0000228">
    <property type="term" value="C:nuclear chromosome"/>
    <property type="evidence" value="ECO:0007669"/>
    <property type="project" value="TreeGrafter"/>
</dbReference>
<reference evidence="5 6" key="1">
    <citation type="submission" date="2018-06" db="EMBL/GenBank/DDBJ databases">
        <title>Whole genome sequencing of Candida tropicalis (genome annotated by CSBL at Korea University).</title>
        <authorList>
            <person name="Ahn J."/>
        </authorList>
    </citation>
    <scope>NUCLEOTIDE SEQUENCE [LARGE SCALE GENOMIC DNA]</scope>
    <source>
        <strain evidence="5 6">ATCC 20962</strain>
    </source>
</reference>
<feature type="compositionally biased region" description="Polar residues" evidence="3">
    <location>
        <begin position="85"/>
        <end position="96"/>
    </location>
</feature>
<dbReference type="GO" id="GO:0003700">
    <property type="term" value="F:DNA-binding transcription factor activity"/>
    <property type="evidence" value="ECO:0007669"/>
    <property type="project" value="UniProtKB-UniRule"/>
</dbReference>
<dbReference type="Proteomes" id="UP000253472">
    <property type="component" value="Unassembled WGS sequence"/>
</dbReference>
<feature type="region of interest" description="Disordered" evidence="3">
    <location>
        <begin position="736"/>
        <end position="763"/>
    </location>
</feature>
<protein>
    <submittedName>
        <fullName evidence="5">Transcription factor vib-1</fullName>
    </submittedName>
</protein>
<dbReference type="GO" id="GO:0003677">
    <property type="term" value="F:DNA binding"/>
    <property type="evidence" value="ECO:0007669"/>
    <property type="project" value="UniProtKB-KW"/>
</dbReference>
<feature type="compositionally biased region" description="Basic residues" evidence="3">
    <location>
        <begin position="265"/>
        <end position="276"/>
    </location>
</feature>
<dbReference type="GO" id="GO:0051321">
    <property type="term" value="P:meiotic cell cycle"/>
    <property type="evidence" value="ECO:0007669"/>
    <property type="project" value="TreeGrafter"/>
</dbReference>
<dbReference type="InterPro" id="IPR052605">
    <property type="entry name" value="Fungal_trans_regulator"/>
</dbReference>
<feature type="compositionally biased region" description="Gly residues" evidence="3">
    <location>
        <begin position="643"/>
        <end position="653"/>
    </location>
</feature>
<gene>
    <name evidence="5" type="primary">vib-1_0</name>
    <name evidence="5" type="ORF">Cantr_01840</name>
</gene>
<feature type="region of interest" description="Disordered" evidence="3">
    <location>
        <begin position="1"/>
        <end position="139"/>
    </location>
</feature>
<dbReference type="InterPro" id="IPR037141">
    <property type="entry name" value="NDT80_DNA-bd_dom_sf"/>
</dbReference>
<evidence type="ECO:0000256" key="3">
    <source>
        <dbReference type="SAM" id="MobiDB-lite"/>
    </source>
</evidence>
<feature type="compositionally biased region" description="Polar residues" evidence="3">
    <location>
        <begin position="46"/>
        <end position="62"/>
    </location>
</feature>
<dbReference type="InterPro" id="IPR024061">
    <property type="entry name" value="NDT80_DNA-bd_dom"/>
</dbReference>
<proteinExistence type="predicted"/>